<dbReference type="AlphaFoldDB" id="A0A6J4L515"/>
<evidence type="ECO:0000313" key="2">
    <source>
        <dbReference type="EMBL" id="CAA9323100.1"/>
    </source>
</evidence>
<sequence length="213" mass="22193">GRPVHGRAARLGLARLSRRRPFPGRRGHRLRVRGAGRLGGRALPRLGGDGCGGGHGRGRPDGHVGRLGGGVAVVRAAPQAGRRGHGPRVAERAGGGIVPLVGLVRGRRGTLAVGRCARRDACVGRAGIRGAAPGGTPPARPRRRPLDAASLRRRRSRPVLRGARHHGRLRAGAGWRRGLGRPFRRAGHARRGRSPAQRELLAGVAVAVAAGPV</sequence>
<proteinExistence type="predicted"/>
<gene>
    <name evidence="2" type="ORF">AVDCRST_MAG89-1749</name>
</gene>
<feature type="compositionally biased region" description="Basic residues" evidence="1">
    <location>
        <begin position="151"/>
        <end position="166"/>
    </location>
</feature>
<name>A0A6J4L515_9BACT</name>
<accession>A0A6J4L515</accession>
<protein>
    <submittedName>
        <fullName evidence="2">Uncharacterized protein</fullName>
    </submittedName>
</protein>
<feature type="non-terminal residue" evidence="2">
    <location>
        <position position="1"/>
    </location>
</feature>
<feature type="region of interest" description="Disordered" evidence="1">
    <location>
        <begin position="128"/>
        <end position="166"/>
    </location>
</feature>
<dbReference type="EMBL" id="CADCTV010000374">
    <property type="protein sequence ID" value="CAA9323100.1"/>
    <property type="molecule type" value="Genomic_DNA"/>
</dbReference>
<organism evidence="2">
    <name type="scientific">uncultured Gemmatimonadota bacterium</name>
    <dbReference type="NCBI Taxonomy" id="203437"/>
    <lineage>
        <taxon>Bacteria</taxon>
        <taxon>Pseudomonadati</taxon>
        <taxon>Gemmatimonadota</taxon>
        <taxon>environmental samples</taxon>
    </lineage>
</organism>
<evidence type="ECO:0000256" key="1">
    <source>
        <dbReference type="SAM" id="MobiDB-lite"/>
    </source>
</evidence>
<feature type="region of interest" description="Disordered" evidence="1">
    <location>
        <begin position="39"/>
        <end position="66"/>
    </location>
</feature>
<reference evidence="2" key="1">
    <citation type="submission" date="2020-02" db="EMBL/GenBank/DDBJ databases">
        <authorList>
            <person name="Meier V. D."/>
        </authorList>
    </citation>
    <scope>NUCLEOTIDE SEQUENCE</scope>
    <source>
        <strain evidence="2">AVDCRST_MAG89</strain>
    </source>
</reference>
<feature type="non-terminal residue" evidence="2">
    <location>
        <position position="213"/>
    </location>
</feature>